<dbReference type="Proteomes" id="UP000434850">
    <property type="component" value="Unassembled WGS sequence"/>
</dbReference>
<keyword evidence="1" id="KW-0732">Signal</keyword>
<protein>
    <submittedName>
        <fullName evidence="2">Uncharacterized protein</fullName>
    </submittedName>
</protein>
<gene>
    <name evidence="2" type="ORF">GO816_13975</name>
</gene>
<evidence type="ECO:0000313" key="3">
    <source>
        <dbReference type="Proteomes" id="UP000434850"/>
    </source>
</evidence>
<dbReference type="RefSeq" id="WP_157542554.1">
    <property type="nucleotide sequence ID" value="NZ_WQLA01000005.1"/>
</dbReference>
<dbReference type="EMBL" id="WQLA01000005">
    <property type="protein sequence ID" value="MVN92239.1"/>
    <property type="molecule type" value="Genomic_DNA"/>
</dbReference>
<dbReference type="OrthoDB" id="791192at2"/>
<accession>A0A6I4IFU3</accession>
<proteinExistence type="predicted"/>
<feature type="chain" id="PRO_5026278969" evidence="1">
    <location>
        <begin position="25"/>
        <end position="183"/>
    </location>
</feature>
<reference evidence="2 3" key="1">
    <citation type="submission" date="2019-12" db="EMBL/GenBank/DDBJ databases">
        <title>Mucilaginibacter sp. HME9299 genome sequencing and assembly.</title>
        <authorList>
            <person name="Kang H."/>
            <person name="Kim H."/>
            <person name="Joh K."/>
        </authorList>
    </citation>
    <scope>NUCLEOTIDE SEQUENCE [LARGE SCALE GENOMIC DNA]</scope>
    <source>
        <strain evidence="2 3">HME9299</strain>
    </source>
</reference>
<sequence length="183" mass="20209">MLKFLKSLPLIIAVFMFTASTTQAQDKVKTIGNKPRKGTSNASFPVVKGQQIGIKMNAGKKDVQLLNLNFGVENNNSDTLKFKVNVFEFDGVNTQQNFVKTDIIGAIPYGKSRVDVNLEPYNVIAKGTLLVAIEWLNTHKGSEPSFSIGLFNGGTFRNQNGEWKKMPVAGVDFNVKVKKLKNN</sequence>
<feature type="signal peptide" evidence="1">
    <location>
        <begin position="1"/>
        <end position="24"/>
    </location>
</feature>
<comment type="caution">
    <text evidence="2">The sequence shown here is derived from an EMBL/GenBank/DDBJ whole genome shotgun (WGS) entry which is preliminary data.</text>
</comment>
<organism evidence="2 3">
    <name type="scientific">Mucilaginibacter aquatilis</name>
    <dbReference type="NCBI Taxonomy" id="1517760"/>
    <lineage>
        <taxon>Bacteria</taxon>
        <taxon>Pseudomonadati</taxon>
        <taxon>Bacteroidota</taxon>
        <taxon>Sphingobacteriia</taxon>
        <taxon>Sphingobacteriales</taxon>
        <taxon>Sphingobacteriaceae</taxon>
        <taxon>Mucilaginibacter</taxon>
    </lineage>
</organism>
<name>A0A6I4IFU3_9SPHI</name>
<evidence type="ECO:0000313" key="2">
    <source>
        <dbReference type="EMBL" id="MVN92239.1"/>
    </source>
</evidence>
<dbReference type="AlphaFoldDB" id="A0A6I4IFU3"/>
<keyword evidence="3" id="KW-1185">Reference proteome</keyword>
<evidence type="ECO:0000256" key="1">
    <source>
        <dbReference type="SAM" id="SignalP"/>
    </source>
</evidence>